<dbReference type="PANTHER" id="PTHR43341:SF1">
    <property type="entry name" value="GENERAL AMINO-ACID PERMEASE GAP1"/>
    <property type="match status" value="1"/>
</dbReference>
<sequence length="583" mass="63143">MVDKDLEKGDSRGSAPEYDYGETATTKEGTKWTRFADSFKRNENARMVTEAVDEEGKPLSDQPPAEPALSMKLKDRHLQMIAIGGSIGTGLFVGSGSALEAGGPASLIIAYGLIGAMLFCTVHALGELAVAFPVAGSFAVYASRFLDPAWGFAMAWNYALSWLVTLPLEIVAASITMSFWEGARGVNPAAWVTIFLVVIISINLFGVKGYGEAEFVFSIIKVAAVIGFIILGIIIDTGGIKGQPYIGAHYWYAPGAFHNGFKGLCSVFVTAAFSFAGTELVGLCAAETENPRKTLPTAVKQVFWRIVLFYMISLTIVGCLVPYTDPSLIGASSSDANASPFVIAVRNAGISVVPSIMNVVILIAVLSVGNSSIYGSSRTLAALADRGQAPKILGYIDRSGRPLVSILFSSAFGFISYIVAAGDETRGKAFTWMLAISGLAAIFNWTSICLCHIRFRKAWKVQGHSVDELAFKSQATVYGSWIGVIFNFLVLVAQFWTGFAPVGYGEMTAGERVENFFEAYLAFPIVAVCYIAYKLIYKTKFKRAHEIDVTSGRRELNLAELLAEERAEQANWPTWKKIWKTVC</sequence>
<keyword evidence="5" id="KW-0029">Amino-acid transport</keyword>
<dbReference type="OrthoDB" id="3900342at2759"/>
<feature type="compositionally biased region" description="Basic and acidic residues" evidence="8">
    <location>
        <begin position="1"/>
        <end position="11"/>
    </location>
</feature>
<feature type="domain" description="Amino acid permease/ SLC12A" evidence="10">
    <location>
        <begin position="77"/>
        <end position="544"/>
    </location>
</feature>
<feature type="transmembrane region" description="Helical" evidence="9">
    <location>
        <begin position="215"/>
        <end position="235"/>
    </location>
</feature>
<evidence type="ECO:0000313" key="12">
    <source>
        <dbReference type="Proteomes" id="UP000799324"/>
    </source>
</evidence>
<evidence type="ECO:0000256" key="3">
    <source>
        <dbReference type="ARBA" id="ARBA00022475"/>
    </source>
</evidence>
<evidence type="ECO:0000259" key="10">
    <source>
        <dbReference type="Pfam" id="PF00324"/>
    </source>
</evidence>
<feature type="transmembrane region" description="Helical" evidence="9">
    <location>
        <begin position="343"/>
        <end position="368"/>
    </location>
</feature>
<feature type="transmembrane region" description="Helical" evidence="9">
    <location>
        <begin position="105"/>
        <end position="122"/>
    </location>
</feature>
<dbReference type="Proteomes" id="UP000799324">
    <property type="component" value="Unassembled WGS sequence"/>
</dbReference>
<evidence type="ECO:0000313" key="11">
    <source>
        <dbReference type="EMBL" id="KAF2654548.1"/>
    </source>
</evidence>
<keyword evidence="6 9" id="KW-1133">Transmembrane helix</keyword>
<dbReference type="EMBL" id="MU004362">
    <property type="protein sequence ID" value="KAF2654548.1"/>
    <property type="molecule type" value="Genomic_DNA"/>
</dbReference>
<evidence type="ECO:0000256" key="8">
    <source>
        <dbReference type="SAM" id="MobiDB-lite"/>
    </source>
</evidence>
<dbReference type="InterPro" id="IPR004841">
    <property type="entry name" value="AA-permease/SLC12A_dom"/>
</dbReference>
<dbReference type="PIRSF" id="PIRSF006060">
    <property type="entry name" value="AA_transporter"/>
    <property type="match status" value="1"/>
</dbReference>
<feature type="region of interest" description="Disordered" evidence="8">
    <location>
        <begin position="1"/>
        <end position="23"/>
    </location>
</feature>
<dbReference type="Gene3D" id="1.20.1740.10">
    <property type="entry name" value="Amino acid/polyamine transporter I"/>
    <property type="match status" value="1"/>
</dbReference>
<dbReference type="FunFam" id="1.20.1740.10:FF:000017">
    <property type="entry name" value="Amino acid permease"/>
    <property type="match status" value="1"/>
</dbReference>
<keyword evidence="2" id="KW-0813">Transport</keyword>
<organism evidence="11 12">
    <name type="scientific">Lophiostoma macrostomum CBS 122681</name>
    <dbReference type="NCBI Taxonomy" id="1314788"/>
    <lineage>
        <taxon>Eukaryota</taxon>
        <taxon>Fungi</taxon>
        <taxon>Dikarya</taxon>
        <taxon>Ascomycota</taxon>
        <taxon>Pezizomycotina</taxon>
        <taxon>Dothideomycetes</taxon>
        <taxon>Pleosporomycetidae</taxon>
        <taxon>Pleosporales</taxon>
        <taxon>Lophiostomataceae</taxon>
        <taxon>Lophiostoma</taxon>
    </lineage>
</organism>
<reference evidence="11" key="1">
    <citation type="journal article" date="2020" name="Stud. Mycol.">
        <title>101 Dothideomycetes genomes: a test case for predicting lifestyles and emergence of pathogens.</title>
        <authorList>
            <person name="Haridas S."/>
            <person name="Albert R."/>
            <person name="Binder M."/>
            <person name="Bloem J."/>
            <person name="Labutti K."/>
            <person name="Salamov A."/>
            <person name="Andreopoulos B."/>
            <person name="Baker S."/>
            <person name="Barry K."/>
            <person name="Bills G."/>
            <person name="Bluhm B."/>
            <person name="Cannon C."/>
            <person name="Castanera R."/>
            <person name="Culley D."/>
            <person name="Daum C."/>
            <person name="Ezra D."/>
            <person name="Gonzalez J."/>
            <person name="Henrissat B."/>
            <person name="Kuo A."/>
            <person name="Liang C."/>
            <person name="Lipzen A."/>
            <person name="Lutzoni F."/>
            <person name="Magnuson J."/>
            <person name="Mondo S."/>
            <person name="Nolan M."/>
            <person name="Ohm R."/>
            <person name="Pangilinan J."/>
            <person name="Park H.-J."/>
            <person name="Ramirez L."/>
            <person name="Alfaro M."/>
            <person name="Sun H."/>
            <person name="Tritt A."/>
            <person name="Yoshinaga Y."/>
            <person name="Zwiers L.-H."/>
            <person name="Turgeon B."/>
            <person name="Goodwin S."/>
            <person name="Spatafora J."/>
            <person name="Crous P."/>
            <person name="Grigoriev I."/>
        </authorList>
    </citation>
    <scope>NUCLEOTIDE SEQUENCE</scope>
    <source>
        <strain evidence="11">CBS 122681</strain>
    </source>
</reference>
<feature type="transmembrane region" description="Helical" evidence="9">
    <location>
        <begin position="403"/>
        <end position="420"/>
    </location>
</feature>
<keyword evidence="12" id="KW-1185">Reference proteome</keyword>
<dbReference type="GO" id="GO:0015171">
    <property type="term" value="F:amino acid transmembrane transporter activity"/>
    <property type="evidence" value="ECO:0007669"/>
    <property type="project" value="TreeGrafter"/>
</dbReference>
<dbReference type="AlphaFoldDB" id="A0A6A6T6U3"/>
<feature type="transmembrane region" description="Helical" evidence="9">
    <location>
        <begin position="475"/>
        <end position="496"/>
    </location>
</feature>
<dbReference type="InterPro" id="IPR004762">
    <property type="entry name" value="Amino_acid_permease_fungi"/>
</dbReference>
<dbReference type="Pfam" id="PF00324">
    <property type="entry name" value="AA_permease"/>
    <property type="match status" value="1"/>
</dbReference>
<accession>A0A6A6T6U3</accession>
<evidence type="ECO:0000256" key="2">
    <source>
        <dbReference type="ARBA" id="ARBA00022448"/>
    </source>
</evidence>
<protein>
    <submittedName>
        <fullName evidence="11">AAT family amino acid transporter</fullName>
    </submittedName>
</protein>
<evidence type="ECO:0000256" key="6">
    <source>
        <dbReference type="ARBA" id="ARBA00022989"/>
    </source>
</evidence>
<feature type="transmembrane region" description="Helical" evidence="9">
    <location>
        <begin position="432"/>
        <end position="455"/>
    </location>
</feature>
<keyword evidence="4 9" id="KW-0812">Transmembrane</keyword>
<evidence type="ECO:0000256" key="7">
    <source>
        <dbReference type="ARBA" id="ARBA00023136"/>
    </source>
</evidence>
<feature type="transmembrane region" description="Helical" evidence="9">
    <location>
        <begin position="302"/>
        <end position="323"/>
    </location>
</feature>
<name>A0A6A6T6U3_9PLEO</name>
<evidence type="ECO:0000256" key="4">
    <source>
        <dbReference type="ARBA" id="ARBA00022692"/>
    </source>
</evidence>
<dbReference type="NCBIfam" id="TIGR00913">
    <property type="entry name" value="2A0310"/>
    <property type="match status" value="1"/>
</dbReference>
<feature type="transmembrane region" description="Helical" evidence="9">
    <location>
        <begin position="189"/>
        <end position="209"/>
    </location>
</feature>
<dbReference type="InterPro" id="IPR050524">
    <property type="entry name" value="APC_YAT"/>
</dbReference>
<feature type="transmembrane region" description="Helical" evidence="9">
    <location>
        <begin position="158"/>
        <end position="177"/>
    </location>
</feature>
<feature type="transmembrane region" description="Helical" evidence="9">
    <location>
        <begin position="516"/>
        <end position="533"/>
    </location>
</feature>
<comment type="subcellular location">
    <subcellularLocation>
        <location evidence="1">Cell membrane</location>
        <topology evidence="1">Multi-pass membrane protein</topology>
    </subcellularLocation>
</comment>
<feature type="transmembrane region" description="Helical" evidence="9">
    <location>
        <begin position="80"/>
        <end position="99"/>
    </location>
</feature>
<gene>
    <name evidence="11" type="ORF">K491DRAFT_600642</name>
</gene>
<keyword evidence="7 9" id="KW-0472">Membrane</keyword>
<dbReference type="PANTHER" id="PTHR43341">
    <property type="entry name" value="AMINO ACID PERMEASE"/>
    <property type="match status" value="1"/>
</dbReference>
<feature type="transmembrane region" description="Helical" evidence="9">
    <location>
        <begin position="129"/>
        <end position="146"/>
    </location>
</feature>
<evidence type="ECO:0000256" key="9">
    <source>
        <dbReference type="SAM" id="Phobius"/>
    </source>
</evidence>
<evidence type="ECO:0000256" key="1">
    <source>
        <dbReference type="ARBA" id="ARBA00004651"/>
    </source>
</evidence>
<proteinExistence type="predicted"/>
<keyword evidence="3" id="KW-1003">Cell membrane</keyword>
<dbReference type="GO" id="GO:0005886">
    <property type="term" value="C:plasma membrane"/>
    <property type="evidence" value="ECO:0007669"/>
    <property type="project" value="UniProtKB-SubCell"/>
</dbReference>
<dbReference type="InterPro" id="IPR004840">
    <property type="entry name" value="Amino_acid_permease_CS"/>
</dbReference>
<dbReference type="PROSITE" id="PS00218">
    <property type="entry name" value="AMINO_ACID_PERMEASE_1"/>
    <property type="match status" value="1"/>
</dbReference>
<evidence type="ECO:0000256" key="5">
    <source>
        <dbReference type="ARBA" id="ARBA00022970"/>
    </source>
</evidence>